<dbReference type="Proteomes" id="UP001163293">
    <property type="component" value="Chromosome"/>
</dbReference>
<protein>
    <submittedName>
        <fullName evidence="1">Uncharacterized protein</fullName>
    </submittedName>
</protein>
<keyword evidence="2" id="KW-1185">Reference proteome</keyword>
<accession>A0AAX3EJ70</accession>
<gene>
    <name evidence="1" type="ORF">NL394_01180</name>
</gene>
<reference evidence="1" key="1">
    <citation type="submission" date="2022-07" db="EMBL/GenBank/DDBJ databases">
        <authorList>
            <person name="Wu T."/>
        </authorList>
    </citation>
    <scope>NUCLEOTIDE SEQUENCE</scope>
    <source>
        <strain evidence="1">SD-1</strain>
    </source>
</reference>
<sequence length="51" mass="6234">MKNIKLVHDRRHEWERHFEAWEKQLRTPEATVTSAPWVGWLEEDDDQYPGD</sequence>
<organism evidence="1 2">
    <name type="scientific">Paenarthrobacter ureafaciens</name>
    <dbReference type="NCBI Taxonomy" id="37931"/>
    <lineage>
        <taxon>Bacteria</taxon>
        <taxon>Bacillati</taxon>
        <taxon>Actinomycetota</taxon>
        <taxon>Actinomycetes</taxon>
        <taxon>Micrococcales</taxon>
        <taxon>Micrococcaceae</taxon>
        <taxon>Paenarthrobacter</taxon>
    </lineage>
</organism>
<dbReference type="AlphaFoldDB" id="A0AAX3EJ70"/>
<name>A0AAX3EJ70_PAEUR</name>
<evidence type="ECO:0000313" key="2">
    <source>
        <dbReference type="Proteomes" id="UP001163293"/>
    </source>
</evidence>
<proteinExistence type="predicted"/>
<dbReference type="GeneID" id="79882630"/>
<dbReference type="EMBL" id="CP101185">
    <property type="protein sequence ID" value="UYV97891.1"/>
    <property type="molecule type" value="Genomic_DNA"/>
</dbReference>
<evidence type="ECO:0000313" key="1">
    <source>
        <dbReference type="EMBL" id="UYV97891.1"/>
    </source>
</evidence>
<dbReference type="RefSeq" id="WP_021471283.1">
    <property type="nucleotide sequence ID" value="NZ_BDMH01000025.1"/>
</dbReference>